<dbReference type="InterPro" id="IPR051933">
    <property type="entry name" value="Resuscitation_pf_RpfB"/>
</dbReference>
<proteinExistence type="predicted"/>
<feature type="transmembrane region" description="Helical" evidence="2">
    <location>
        <begin position="12"/>
        <end position="34"/>
    </location>
</feature>
<organism evidence="4 5">
    <name type="scientific">Brevibacillus fluminis</name>
    <dbReference type="NCBI Taxonomy" id="511487"/>
    <lineage>
        <taxon>Bacteria</taxon>
        <taxon>Bacillati</taxon>
        <taxon>Bacillota</taxon>
        <taxon>Bacilli</taxon>
        <taxon>Bacillales</taxon>
        <taxon>Paenibacillaceae</taxon>
        <taxon>Brevibacillus</taxon>
    </lineage>
</organism>
<evidence type="ECO:0000259" key="3">
    <source>
        <dbReference type="PROSITE" id="PS51109"/>
    </source>
</evidence>
<keyword evidence="1" id="KW-0732">Signal</keyword>
<dbReference type="InterPro" id="IPR036908">
    <property type="entry name" value="RlpA-like_sf"/>
</dbReference>
<name>A0A3M8D402_9BACL</name>
<gene>
    <name evidence="4" type="ORF">EDM56_22840</name>
</gene>
<keyword evidence="2" id="KW-1133">Transmembrane helix</keyword>
<protein>
    <submittedName>
        <fullName evidence="4">DUF348 domain-containing protein</fullName>
    </submittedName>
</protein>
<dbReference type="GO" id="GO:0009254">
    <property type="term" value="P:peptidoglycan turnover"/>
    <property type="evidence" value="ECO:0007669"/>
    <property type="project" value="InterPro"/>
</dbReference>
<dbReference type="CDD" id="cd14667">
    <property type="entry name" value="3D_containing_proteins"/>
    <property type="match status" value="1"/>
</dbReference>
<keyword evidence="5" id="KW-1185">Reference proteome</keyword>
<dbReference type="Proteomes" id="UP000271031">
    <property type="component" value="Unassembled WGS sequence"/>
</dbReference>
<dbReference type="AlphaFoldDB" id="A0A3M8D402"/>
<dbReference type="Gene3D" id="2.40.40.10">
    <property type="entry name" value="RlpA-like domain"/>
    <property type="match status" value="1"/>
</dbReference>
<dbReference type="OrthoDB" id="9798935at2"/>
<dbReference type="PROSITE" id="PS51109">
    <property type="entry name" value="G5"/>
    <property type="match status" value="1"/>
</dbReference>
<dbReference type="Pfam" id="PF03990">
    <property type="entry name" value="DUF348"/>
    <property type="match status" value="2"/>
</dbReference>
<dbReference type="Gene3D" id="2.20.230.10">
    <property type="entry name" value="Resuscitation-promoting factor rpfb"/>
    <property type="match status" value="1"/>
</dbReference>
<dbReference type="EMBL" id="RHHQ01000019">
    <property type="protein sequence ID" value="RNB82742.1"/>
    <property type="molecule type" value="Genomic_DNA"/>
</dbReference>
<dbReference type="SUPFAM" id="SSF50685">
    <property type="entry name" value="Barwin-like endoglucanases"/>
    <property type="match status" value="1"/>
</dbReference>
<dbReference type="GO" id="GO:0019867">
    <property type="term" value="C:outer membrane"/>
    <property type="evidence" value="ECO:0007669"/>
    <property type="project" value="InterPro"/>
</dbReference>
<dbReference type="InterPro" id="IPR059180">
    <property type="entry name" value="3D_YorM"/>
</dbReference>
<dbReference type="RefSeq" id="WP_122920239.1">
    <property type="nucleotide sequence ID" value="NZ_RHHQ01000019.1"/>
</dbReference>
<comment type="caution">
    <text evidence="4">The sequence shown here is derived from an EMBL/GenBank/DDBJ whole genome shotgun (WGS) entry which is preliminary data.</text>
</comment>
<dbReference type="Pfam" id="PF06725">
    <property type="entry name" value="3D"/>
    <property type="match status" value="1"/>
</dbReference>
<dbReference type="Pfam" id="PF07501">
    <property type="entry name" value="G5"/>
    <property type="match status" value="1"/>
</dbReference>
<dbReference type="PANTHER" id="PTHR39160:SF4">
    <property type="entry name" value="RESUSCITATION-PROMOTING FACTOR RPFB"/>
    <property type="match status" value="1"/>
</dbReference>
<sequence length="357" mass="39229">MELGRFWMTHKARIIAGFGALGLVVLSAVCYFVILSNQPKQVTLVVDGVTKTYETHAATVQDFLAEQQITYTNQDSLTPTISTELKDALTIQLDTSWDVPVHVDGQTKVIHTLKRNVADVLQEAGIAVRPKDQVEPAQSASITKDSPIQITRIDEKLEQTEERVPYQEMRKTDDTLAKGQTRVMQEGQEGKAISQYKVVLQDGKEVSRDFVKRDVITPKKDRIIAVGTMKATIASAEAEPRNQAVVAASLVSRGGKNFRPHSVLKSVTLTAYSPDVGTHTASGRKAEAGRTIAVDTSVIPMGWWVYIEGIGYRRAEDTGGAVNGHKIDVFLSSEAEARRFGLKRGKVVYIIGPKKPE</sequence>
<accession>A0A3M8D402</accession>
<evidence type="ECO:0000313" key="5">
    <source>
        <dbReference type="Proteomes" id="UP000271031"/>
    </source>
</evidence>
<feature type="domain" description="G5" evidence="3">
    <location>
        <begin position="150"/>
        <end position="230"/>
    </location>
</feature>
<reference evidence="4 5" key="1">
    <citation type="submission" date="2018-10" db="EMBL/GenBank/DDBJ databases">
        <title>Phylogenomics of Brevibacillus.</title>
        <authorList>
            <person name="Dunlap C."/>
        </authorList>
    </citation>
    <scope>NUCLEOTIDE SEQUENCE [LARGE SCALE GENOMIC DNA]</scope>
    <source>
        <strain evidence="4 5">JCM 15716</strain>
    </source>
</reference>
<keyword evidence="2" id="KW-0812">Transmembrane</keyword>
<dbReference type="PANTHER" id="PTHR39160">
    <property type="entry name" value="CELL WALL-BINDING PROTEIN YOCH"/>
    <property type="match status" value="1"/>
</dbReference>
<dbReference type="InterPro" id="IPR007137">
    <property type="entry name" value="DUF348"/>
</dbReference>
<evidence type="ECO:0000313" key="4">
    <source>
        <dbReference type="EMBL" id="RNB82742.1"/>
    </source>
</evidence>
<dbReference type="SMART" id="SM01208">
    <property type="entry name" value="G5"/>
    <property type="match status" value="1"/>
</dbReference>
<evidence type="ECO:0000256" key="1">
    <source>
        <dbReference type="ARBA" id="ARBA00022729"/>
    </source>
</evidence>
<keyword evidence="2" id="KW-0472">Membrane</keyword>
<dbReference type="InterPro" id="IPR010611">
    <property type="entry name" value="3D_dom"/>
</dbReference>
<dbReference type="InterPro" id="IPR011098">
    <property type="entry name" value="G5_dom"/>
</dbReference>
<evidence type="ECO:0000256" key="2">
    <source>
        <dbReference type="SAM" id="Phobius"/>
    </source>
</evidence>
<dbReference type="GO" id="GO:0004553">
    <property type="term" value="F:hydrolase activity, hydrolyzing O-glycosyl compounds"/>
    <property type="evidence" value="ECO:0007669"/>
    <property type="project" value="InterPro"/>
</dbReference>